<dbReference type="Proteomes" id="UP000235584">
    <property type="component" value="Chromosome"/>
</dbReference>
<dbReference type="SMART" id="SM00448">
    <property type="entry name" value="REC"/>
    <property type="match status" value="1"/>
</dbReference>
<dbReference type="InterPro" id="IPR050595">
    <property type="entry name" value="Bact_response_regulator"/>
</dbReference>
<dbReference type="PANTHER" id="PTHR44591">
    <property type="entry name" value="STRESS RESPONSE REGULATOR PROTEIN 1"/>
    <property type="match status" value="1"/>
</dbReference>
<reference evidence="2 3" key="1">
    <citation type="submission" date="2018-01" db="EMBL/GenBank/DDBJ databases">
        <title>Complete genome sequence of Bacteriovorax stolpii DSM12778.</title>
        <authorList>
            <person name="Tang B."/>
            <person name="Chang J."/>
        </authorList>
    </citation>
    <scope>NUCLEOTIDE SEQUENCE [LARGE SCALE GENOMIC DNA]</scope>
    <source>
        <strain evidence="2 3">DSM 12778</strain>
    </source>
</reference>
<dbReference type="SUPFAM" id="SSF52172">
    <property type="entry name" value="CheY-like"/>
    <property type="match status" value="1"/>
</dbReference>
<name>A0A2K9NQF1_BACTC</name>
<sequence>MSNKLSILVIDDEVSLGDVYINFLSKMGATVNYCDHPQKGWRAIEKEKYDLIITDLKMPVITGDEFISIVRGSKLNSHTPIILCSGFINKLVVTEMTRESKIYFLSKPFDSKSLLELVDKALGVKKSGEESESWALNEKWLAAFTDKLGEVVKEKVNITNINQFELWNFESIGAHFTIMVNNEHLNVSLLMKGKTFLKVAGLVQGTQYKDIEPEILQVWKELLEGALEGTGRVSFSKILSQQIIRQPGHKSAFFKLQGTFGEVLVYLN</sequence>
<evidence type="ECO:0000256" key="1">
    <source>
        <dbReference type="ARBA" id="ARBA00022553"/>
    </source>
</evidence>
<evidence type="ECO:0000313" key="2">
    <source>
        <dbReference type="EMBL" id="AUN97733.1"/>
    </source>
</evidence>
<dbReference type="GO" id="GO:0000160">
    <property type="term" value="P:phosphorelay signal transduction system"/>
    <property type="evidence" value="ECO:0007669"/>
    <property type="project" value="InterPro"/>
</dbReference>
<dbReference type="AlphaFoldDB" id="A0A2K9NQF1"/>
<proteinExistence type="predicted"/>
<keyword evidence="3" id="KW-1185">Reference proteome</keyword>
<evidence type="ECO:0000313" key="3">
    <source>
        <dbReference type="Proteomes" id="UP000235584"/>
    </source>
</evidence>
<dbReference type="Gene3D" id="3.40.50.2300">
    <property type="match status" value="1"/>
</dbReference>
<protein>
    <submittedName>
        <fullName evidence="2">Uncharacterized protein</fullName>
    </submittedName>
</protein>
<dbReference type="PROSITE" id="PS50110">
    <property type="entry name" value="RESPONSE_REGULATORY"/>
    <property type="match status" value="1"/>
</dbReference>
<accession>A0A2K9NQF1</accession>
<dbReference type="InterPro" id="IPR011006">
    <property type="entry name" value="CheY-like_superfamily"/>
</dbReference>
<keyword evidence="1" id="KW-0597">Phosphoprotein</keyword>
<dbReference type="CDD" id="cd00156">
    <property type="entry name" value="REC"/>
    <property type="match status" value="1"/>
</dbReference>
<dbReference type="EMBL" id="CP025704">
    <property type="protein sequence ID" value="AUN97733.1"/>
    <property type="molecule type" value="Genomic_DNA"/>
</dbReference>
<organism evidence="2 3">
    <name type="scientific">Bacteriovorax stolpii</name>
    <name type="common">Bdellovibrio stolpii</name>
    <dbReference type="NCBI Taxonomy" id="960"/>
    <lineage>
        <taxon>Bacteria</taxon>
        <taxon>Pseudomonadati</taxon>
        <taxon>Bdellovibrionota</taxon>
        <taxon>Bacteriovoracia</taxon>
        <taxon>Bacteriovoracales</taxon>
        <taxon>Bacteriovoracaceae</taxon>
        <taxon>Bacteriovorax</taxon>
    </lineage>
</organism>
<gene>
    <name evidence="2" type="ORF">C0V70_06330</name>
</gene>
<dbReference type="KEGG" id="bsto:C0V70_06330"/>
<dbReference type="RefSeq" id="WP_102243026.1">
    <property type="nucleotide sequence ID" value="NZ_CP025704.1"/>
</dbReference>
<dbReference type="PANTHER" id="PTHR44591:SF3">
    <property type="entry name" value="RESPONSE REGULATORY DOMAIN-CONTAINING PROTEIN"/>
    <property type="match status" value="1"/>
</dbReference>
<dbReference type="InterPro" id="IPR001789">
    <property type="entry name" value="Sig_transdc_resp-reg_receiver"/>
</dbReference>
<dbReference type="Pfam" id="PF00072">
    <property type="entry name" value="Response_reg"/>
    <property type="match status" value="1"/>
</dbReference>